<proteinExistence type="predicted"/>
<dbReference type="Proteomes" id="UP001148737">
    <property type="component" value="Unassembled WGS sequence"/>
</dbReference>
<evidence type="ECO:0000313" key="1">
    <source>
        <dbReference type="EMBL" id="KAJ3498823.1"/>
    </source>
</evidence>
<evidence type="ECO:0000313" key="2">
    <source>
        <dbReference type="Proteomes" id="UP001148737"/>
    </source>
</evidence>
<organism evidence="1 2">
    <name type="scientific">Lecanicillium saksenae</name>
    <dbReference type="NCBI Taxonomy" id="468837"/>
    <lineage>
        <taxon>Eukaryota</taxon>
        <taxon>Fungi</taxon>
        <taxon>Dikarya</taxon>
        <taxon>Ascomycota</taxon>
        <taxon>Pezizomycotina</taxon>
        <taxon>Sordariomycetes</taxon>
        <taxon>Hypocreomycetidae</taxon>
        <taxon>Hypocreales</taxon>
        <taxon>Cordycipitaceae</taxon>
        <taxon>Lecanicillium</taxon>
    </lineage>
</organism>
<keyword evidence="2" id="KW-1185">Reference proteome</keyword>
<sequence length="173" mass="19028">MKFSTLSLFSLIGAASAAIIPEDAPDGKYSFHIDQDGKEIMTYHGPFELHDEAPSVSRVQKRYELPGYDLGCDHVTMNHNDEDMAWRSARDGCNRGDSTGYGTFTWKWGSAVYYICVFSGHQGCSSDEIDASARYLNDRCPGGSGPGAGWTFVKVWNKSIGRTNAGVDFCTNM</sequence>
<protein>
    <submittedName>
        <fullName evidence="1">Uncharacterized protein</fullName>
    </submittedName>
</protein>
<name>A0ACC1R7E6_9HYPO</name>
<accession>A0ACC1R7E6</accession>
<reference evidence="1" key="1">
    <citation type="submission" date="2022-07" db="EMBL/GenBank/DDBJ databases">
        <title>Genome Sequence of Lecanicillium saksenae.</title>
        <authorList>
            <person name="Buettner E."/>
        </authorList>
    </citation>
    <scope>NUCLEOTIDE SEQUENCE</scope>
    <source>
        <strain evidence="1">VT-O1</strain>
    </source>
</reference>
<dbReference type="EMBL" id="JANAKD010000033">
    <property type="protein sequence ID" value="KAJ3498823.1"/>
    <property type="molecule type" value="Genomic_DNA"/>
</dbReference>
<gene>
    <name evidence="1" type="ORF">NLG97_g836</name>
</gene>
<comment type="caution">
    <text evidence="1">The sequence shown here is derived from an EMBL/GenBank/DDBJ whole genome shotgun (WGS) entry which is preliminary data.</text>
</comment>